<dbReference type="RefSeq" id="WP_039349351.1">
    <property type="nucleotide sequence ID" value="NZ_FOLA01000003.1"/>
</dbReference>
<dbReference type="PANTHER" id="PTHR47307:SF1">
    <property type="entry name" value="GLUTATHIONE-REGULATED POTASSIUM-EFFLUX SYSTEM ANCILLARY PROTEIN KEFG"/>
    <property type="match status" value="1"/>
</dbReference>
<dbReference type="EMBL" id="JSYL01000002">
    <property type="protein sequence ID" value="KIA89838.1"/>
    <property type="molecule type" value="Genomic_DNA"/>
</dbReference>
<dbReference type="GO" id="GO:0003955">
    <property type="term" value="F:NAD(P)H dehydrogenase (quinone) activity"/>
    <property type="evidence" value="ECO:0007669"/>
    <property type="project" value="TreeGrafter"/>
</dbReference>
<dbReference type="InterPro" id="IPR029039">
    <property type="entry name" value="Flavoprotein-like_sf"/>
</dbReference>
<dbReference type="GO" id="GO:0009055">
    <property type="term" value="F:electron transfer activity"/>
    <property type="evidence" value="ECO:0007669"/>
    <property type="project" value="TreeGrafter"/>
</dbReference>
<dbReference type="Pfam" id="PF02525">
    <property type="entry name" value="Flavodoxin_2"/>
    <property type="match status" value="1"/>
</dbReference>
<accession>A0A0C1FDD1</accession>
<protein>
    <submittedName>
        <fullName evidence="3">NAD(P)H dehydrogenase</fullName>
    </submittedName>
</protein>
<dbReference type="Gene3D" id="3.40.50.360">
    <property type="match status" value="1"/>
</dbReference>
<dbReference type="InterPro" id="IPR046980">
    <property type="entry name" value="KefG/KefF"/>
</dbReference>
<evidence type="ECO:0000256" key="1">
    <source>
        <dbReference type="ARBA" id="ARBA00023002"/>
    </source>
</evidence>
<keyword evidence="1" id="KW-0560">Oxidoreductase</keyword>
<evidence type="ECO:0000313" key="3">
    <source>
        <dbReference type="EMBL" id="KIA89838.1"/>
    </source>
</evidence>
<organism evidence="3 4">
    <name type="scientific">Kaistella jeonii</name>
    <dbReference type="NCBI Taxonomy" id="266749"/>
    <lineage>
        <taxon>Bacteria</taxon>
        <taxon>Pseudomonadati</taxon>
        <taxon>Bacteroidota</taxon>
        <taxon>Flavobacteriia</taxon>
        <taxon>Flavobacteriales</taxon>
        <taxon>Weeksellaceae</taxon>
        <taxon>Chryseobacterium group</taxon>
        <taxon>Kaistella</taxon>
    </lineage>
</organism>
<dbReference type="GO" id="GO:0010181">
    <property type="term" value="F:FMN binding"/>
    <property type="evidence" value="ECO:0007669"/>
    <property type="project" value="TreeGrafter"/>
</dbReference>
<dbReference type="PANTHER" id="PTHR47307">
    <property type="entry name" value="GLUTATHIONE-REGULATED POTASSIUM-EFFLUX SYSTEM ANCILLARY PROTEIN KEFG"/>
    <property type="match status" value="1"/>
</dbReference>
<sequence>MKKTLVIFAHPYFEYSTSNVELVKIYDGVENLVFKDLYEEYPDFHIQAFKERKRIRDYERLIFHFPLIWFSIPPLLKLWIDEVFDMTWTMEKNHPLQNKDVIIIVTVGGKAEHYTPEGMYETTIEELLKSLTLSLKVNQIEVKELIAVHNSDDLTKEELLDISGKIKKTLNIR</sequence>
<reference evidence="3 4" key="1">
    <citation type="submission" date="2014-10" db="EMBL/GenBank/DDBJ databases">
        <title>Kaistella jeonii genome.</title>
        <authorList>
            <person name="Clayton J.T."/>
            <person name="Newman J.D."/>
        </authorList>
    </citation>
    <scope>NUCLEOTIDE SEQUENCE [LARGE SCALE GENOMIC DNA]</scope>
    <source>
        <strain evidence="3 4">DSM 17048</strain>
    </source>
</reference>
<dbReference type="STRING" id="266749.SAMN05421876_10339"/>
<dbReference type="SUPFAM" id="SSF52218">
    <property type="entry name" value="Flavoproteins"/>
    <property type="match status" value="1"/>
</dbReference>
<evidence type="ECO:0000313" key="4">
    <source>
        <dbReference type="Proteomes" id="UP000031473"/>
    </source>
</evidence>
<feature type="domain" description="Flavodoxin-like fold" evidence="2">
    <location>
        <begin position="2"/>
        <end position="157"/>
    </location>
</feature>
<gene>
    <name evidence="3" type="ORF">OA86_04235</name>
</gene>
<evidence type="ECO:0000259" key="2">
    <source>
        <dbReference type="Pfam" id="PF02525"/>
    </source>
</evidence>
<name>A0A0C1FDD1_9FLAO</name>
<keyword evidence="4" id="KW-1185">Reference proteome</keyword>
<dbReference type="AlphaFoldDB" id="A0A0C1FDD1"/>
<dbReference type="OrthoDB" id="652200at2"/>
<comment type="caution">
    <text evidence="3">The sequence shown here is derived from an EMBL/GenBank/DDBJ whole genome shotgun (WGS) entry which is preliminary data.</text>
</comment>
<proteinExistence type="predicted"/>
<dbReference type="InterPro" id="IPR003680">
    <property type="entry name" value="Flavodoxin_fold"/>
</dbReference>
<dbReference type="Proteomes" id="UP000031473">
    <property type="component" value="Unassembled WGS sequence"/>
</dbReference>